<dbReference type="PANTHER" id="PTHR43763:SF6">
    <property type="entry name" value="XAA-PRO AMINOPEPTIDASE 1"/>
    <property type="match status" value="1"/>
</dbReference>
<dbReference type="Pfam" id="PF00557">
    <property type="entry name" value="Peptidase_M24"/>
    <property type="match status" value="1"/>
</dbReference>
<dbReference type="InterPro" id="IPR036005">
    <property type="entry name" value="Creatinase/aminopeptidase-like"/>
</dbReference>
<dbReference type="SUPFAM" id="SSF55920">
    <property type="entry name" value="Creatinase/aminopeptidase"/>
    <property type="match status" value="1"/>
</dbReference>
<dbReference type="Proteomes" id="UP001058072">
    <property type="component" value="Chromosome"/>
</dbReference>
<evidence type="ECO:0000313" key="8">
    <source>
        <dbReference type="Proteomes" id="UP001058072"/>
    </source>
</evidence>
<feature type="domain" description="Peptidase M24" evidence="4">
    <location>
        <begin position="327"/>
        <end position="526"/>
    </location>
</feature>
<keyword evidence="3" id="KW-0378">Hydrolase</keyword>
<dbReference type="InterPro" id="IPR032416">
    <property type="entry name" value="Peptidase_M24_C"/>
</dbReference>
<dbReference type="GO" id="GO:0005737">
    <property type="term" value="C:cytoplasm"/>
    <property type="evidence" value="ECO:0007669"/>
    <property type="project" value="UniProtKB-ARBA"/>
</dbReference>
<dbReference type="PANTHER" id="PTHR43763">
    <property type="entry name" value="XAA-PRO AMINOPEPTIDASE 1"/>
    <property type="match status" value="1"/>
</dbReference>
<keyword evidence="7" id="KW-0031">Aminopeptidase</keyword>
<evidence type="ECO:0000259" key="4">
    <source>
        <dbReference type="Pfam" id="PF00557"/>
    </source>
</evidence>
<feature type="domain" description="Peptidase M24 C-terminal" evidence="6">
    <location>
        <begin position="534"/>
        <end position="591"/>
    </location>
</feature>
<evidence type="ECO:0000256" key="2">
    <source>
        <dbReference type="ARBA" id="ARBA00022723"/>
    </source>
</evidence>
<dbReference type="AlphaFoldDB" id="A0A9Q9CT28"/>
<evidence type="ECO:0000256" key="1">
    <source>
        <dbReference type="ARBA" id="ARBA00008766"/>
    </source>
</evidence>
<dbReference type="GO" id="GO:0046872">
    <property type="term" value="F:metal ion binding"/>
    <property type="evidence" value="ECO:0007669"/>
    <property type="project" value="UniProtKB-KW"/>
</dbReference>
<dbReference type="InterPro" id="IPR033740">
    <property type="entry name" value="Pept_M24B"/>
</dbReference>
<dbReference type="GO" id="GO:0070006">
    <property type="term" value="F:metalloaminopeptidase activity"/>
    <property type="evidence" value="ECO:0007669"/>
    <property type="project" value="InterPro"/>
</dbReference>
<dbReference type="InterPro" id="IPR029149">
    <property type="entry name" value="Creatin/AminoP/Spt16_N"/>
</dbReference>
<dbReference type="CDD" id="cd01085">
    <property type="entry name" value="APP"/>
    <property type="match status" value="1"/>
</dbReference>
<name>A0A9Q9CT28_9FIRM</name>
<gene>
    <name evidence="7" type="ORF">J0J70_06005</name>
</gene>
<dbReference type="SUPFAM" id="SSF53092">
    <property type="entry name" value="Creatinase/prolidase N-terminal domain"/>
    <property type="match status" value="1"/>
</dbReference>
<dbReference type="Pfam" id="PF01321">
    <property type="entry name" value="Creatinase_N"/>
    <property type="match status" value="1"/>
</dbReference>
<accession>A0A9Q9CT28</accession>
<evidence type="ECO:0000256" key="3">
    <source>
        <dbReference type="ARBA" id="ARBA00022801"/>
    </source>
</evidence>
<organism evidence="7 8">
    <name type="scientific">Turicibacter bilis</name>
    <dbReference type="NCBI Taxonomy" id="2735723"/>
    <lineage>
        <taxon>Bacteria</taxon>
        <taxon>Bacillati</taxon>
        <taxon>Bacillota</taxon>
        <taxon>Erysipelotrichia</taxon>
        <taxon>Erysipelotrichales</taxon>
        <taxon>Turicibacteraceae</taxon>
        <taxon>Turicibacter</taxon>
    </lineage>
</organism>
<protein>
    <submittedName>
        <fullName evidence="7">Aminopeptidase P family protein</fullName>
    </submittedName>
</protein>
<dbReference type="InterPro" id="IPR000587">
    <property type="entry name" value="Creatinase_N"/>
</dbReference>
<keyword evidence="7" id="KW-0645">Protease</keyword>
<dbReference type="RefSeq" id="WP_212724666.1">
    <property type="nucleotide sequence ID" value="NZ_CP071250.1"/>
</dbReference>
<evidence type="ECO:0000259" key="5">
    <source>
        <dbReference type="Pfam" id="PF01321"/>
    </source>
</evidence>
<dbReference type="FunFam" id="3.40.350.10:FF:000003">
    <property type="entry name" value="Xaa-pro aminopeptidase P"/>
    <property type="match status" value="1"/>
</dbReference>
<evidence type="ECO:0000259" key="6">
    <source>
        <dbReference type="Pfam" id="PF16188"/>
    </source>
</evidence>
<dbReference type="Gene3D" id="3.40.350.10">
    <property type="entry name" value="Creatinase/prolidase N-terminal domain"/>
    <property type="match status" value="2"/>
</dbReference>
<dbReference type="InterPro" id="IPR050422">
    <property type="entry name" value="X-Pro_aminopeptidase_P"/>
</dbReference>
<dbReference type="Pfam" id="PF16189">
    <property type="entry name" value="Creatinase_N_2"/>
    <property type="match status" value="1"/>
</dbReference>
<dbReference type="Pfam" id="PF16188">
    <property type="entry name" value="Peptidase_M24_C"/>
    <property type="match status" value="1"/>
</dbReference>
<reference evidence="7" key="1">
    <citation type="submission" date="2021-03" db="EMBL/GenBank/DDBJ databases">
        <title>Comparative Genomics and Metabolomics in the genus Turicibacter.</title>
        <authorList>
            <person name="Maki J."/>
            <person name="Looft T."/>
        </authorList>
    </citation>
    <scope>NUCLEOTIDE SEQUENCE</scope>
    <source>
        <strain evidence="7">ISU324</strain>
    </source>
</reference>
<sequence length="596" mass="66522">MNVNEKIKALRTEMKRIGVQAYIIPSADAHLSEYVATHWQGRAYLSGFTGSAGTLVVTETESGLWTDGRYFIQAESELAGSEVQLFKMGQSGVPTITEYLANTLQEGSCVGFDGKVLAASNVLEMLKTFEPKKIKVCGEHDLLDSIWTDRPAIPSTDVFIHETKYTGYSCADKLNMVRQEMKKSNLNGYVLTSLGSIAWLFNVRGDDILFNPLVVSYALVLEESAYLFVDSHRLSDEVTNYLTTNGVTLKEYDEIDEILASSVVSGRILCPLETVNYYLYHVLVNHEGAEVVAGFDLVNNLKAVKNETEIKNTHNAQVKDSCALVGAMQEIYEKLDAGELVTEYDVREILEVYRRRQPLNYGSSFGAIVAYGANAAMMHYNPTKEKCSLIEKKGFLLIDSGGQYLDGTTDITRTFVLGELTEEEKIHYTLVLKGHINLSKAVFQKGCSGGNLDILARQPLWSHGLDYRCGTGHGVSYFGGVHEGPQGFRLTQTVPLQPGMMTTNEPGVYEAGRHGIRIENTLLVVEKCATEYGEFYEFETISYFPIDTKAIIVEMLNDEELAWFNQYHQKVVETLSPHLTGKALEWLKREAIQLSR</sequence>
<proteinExistence type="inferred from homology"/>
<dbReference type="FunFam" id="3.90.230.10:FF:000009">
    <property type="entry name" value="xaa-Pro aminopeptidase 2"/>
    <property type="match status" value="1"/>
</dbReference>
<dbReference type="InterPro" id="IPR000994">
    <property type="entry name" value="Pept_M24"/>
</dbReference>
<dbReference type="Gene3D" id="3.90.230.10">
    <property type="entry name" value="Creatinase/methionine aminopeptidase superfamily"/>
    <property type="match status" value="1"/>
</dbReference>
<feature type="domain" description="Creatinase N-terminal" evidence="5">
    <location>
        <begin position="7"/>
        <end position="133"/>
    </location>
</feature>
<keyword evidence="2" id="KW-0479">Metal-binding</keyword>
<comment type="similarity">
    <text evidence="1">Belongs to the peptidase M24B family.</text>
</comment>
<dbReference type="EMBL" id="CP071250">
    <property type="protein sequence ID" value="UUF09502.1"/>
    <property type="molecule type" value="Genomic_DNA"/>
</dbReference>
<evidence type="ECO:0000313" key="7">
    <source>
        <dbReference type="EMBL" id="UUF09502.1"/>
    </source>
</evidence>